<dbReference type="RefSeq" id="WP_338537121.1">
    <property type="nucleotide sequence ID" value="NZ_AP028654.1"/>
</dbReference>
<dbReference type="AlphaFoldDB" id="A0AAU9E2I2"/>
<evidence type="ECO:0000313" key="2">
    <source>
        <dbReference type="Proteomes" id="UP001321786"/>
    </source>
</evidence>
<dbReference type="Proteomes" id="UP001321786">
    <property type="component" value="Chromosome"/>
</dbReference>
<dbReference type="KEGG" id="hprf:HLPR_11470"/>
<dbReference type="EMBL" id="AP028654">
    <property type="protein sequence ID" value="BEP28816.1"/>
    <property type="molecule type" value="Genomic_DNA"/>
</dbReference>
<name>A0AAU9E2I2_9FIRM</name>
<sequence length="133" mass="15538">MANKKSNLKLTLNRLIAKKKQKENSKIEFRNYFVKSLEGEIVIKKPDRELILEAMDAINEDESVTKIYEINKNLIYSCVKILHEDELQTTYECKSPDDIVDELFEVEEVLEIGSFIMDWNGSFETVDKEIKNS</sequence>
<keyword evidence="2" id="KW-1185">Reference proteome</keyword>
<reference evidence="1 2" key="1">
    <citation type="submission" date="2023-08" db="EMBL/GenBank/DDBJ databases">
        <title>Helicovermis profunda gen. nov., sp. nov., a novel mesophilic, fermentative bacterium within the Bacillota from a deep-sea hydrothermal vent chimney.</title>
        <authorList>
            <person name="Miyazaki U."/>
            <person name="Mizutani D."/>
            <person name="Hashimoto Y."/>
            <person name="Tame A."/>
            <person name="Sawayama S."/>
            <person name="Miyazaki J."/>
            <person name="Takai K."/>
            <person name="Nakagawa S."/>
        </authorList>
    </citation>
    <scope>NUCLEOTIDE SEQUENCE [LARGE SCALE GENOMIC DNA]</scope>
    <source>
        <strain evidence="1 2">S502</strain>
    </source>
</reference>
<accession>A0AAU9E2I2</accession>
<proteinExistence type="predicted"/>
<protein>
    <submittedName>
        <fullName evidence="1">Uncharacterized protein</fullName>
    </submittedName>
</protein>
<gene>
    <name evidence="1" type="ORF">HLPR_11470</name>
</gene>
<evidence type="ECO:0000313" key="1">
    <source>
        <dbReference type="EMBL" id="BEP28816.1"/>
    </source>
</evidence>
<organism evidence="1 2">
    <name type="scientific">Helicovermis profundi</name>
    <dbReference type="NCBI Taxonomy" id="3065157"/>
    <lineage>
        <taxon>Bacteria</taxon>
        <taxon>Bacillati</taxon>
        <taxon>Bacillota</taxon>
        <taxon>Clostridia</taxon>
        <taxon>Helicovermis</taxon>
    </lineage>
</organism>